<dbReference type="Gene3D" id="2.130.10.10">
    <property type="entry name" value="YVTN repeat-like/Quinoprotein amine dehydrogenase"/>
    <property type="match status" value="1"/>
</dbReference>
<dbReference type="PROSITE" id="PS50294">
    <property type="entry name" value="WD_REPEATS_REGION"/>
    <property type="match status" value="3"/>
</dbReference>
<keyword evidence="3" id="KW-0507">mRNA processing</keyword>
<dbReference type="PROSITE" id="PS00678">
    <property type="entry name" value="WD_REPEATS_1"/>
    <property type="match status" value="1"/>
</dbReference>
<sequence length="606" mass="68848">MDLIKGYGSDSDSDGGESTSKETIVNKNVEIKQITSFKPTAIAPSVQSIRVSENKIDPNSKSLTYNATYDQMYGETEGPHTPYSRSKQRMDPSLKNHKTGIIEDFHINDFAFSEQYHTFKSYGYAKDPSNSNVVIGNLNNYRDGVTVYNGVTPNRNNSSSSSSNNNNNGDGSGSGSGKKKRQHEDPGDIKGYQGPWGSKDFEIELKAKIAEEDKQDAKIEMNDVQKQYLDMRAKQQKKTKETPETSATMHREKKLDYMGRSWLEPPSELRAGVNDSYLPKKLIHTWTGHTKGVSAIRLLPKYGNLLLSASMDTTVKIWDVYNERDCIQTYMGHQQAVRDISFANDGRQFLSCGYDRVTRLWDTETGKVISSYTNGSTPYCIKFNPDDDKQNEFLVGGSDRKILQYDTKSNQIVQEYDQHLGAINSLTFIDDNRRFVSSSDDKSMRIWEWGIPVVIKYISDPEMHSMPAVALHPKGKWFAGQSMDNQILVYRARDKFRMNKKKRFLGHTNAGYACQLNFSPDGKYIVSGDASGKAYFWDWKTSKVYKTLQAHDDVCIGIEWHPIESSKVNNVTETCCYKNTLSSWETYYLFITNHHITTTTIFQCLV</sequence>
<dbReference type="InterPro" id="IPR001680">
    <property type="entry name" value="WD40_rpt"/>
</dbReference>
<dbReference type="PANTHER" id="PTHR43979:SF1">
    <property type="entry name" value="PRE-MRNA-PROCESSING FACTOR 17"/>
    <property type="match status" value="1"/>
</dbReference>
<dbReference type="FunFam" id="2.130.10.10:FF:000034">
    <property type="entry name" value="Pre-mRNA-processing factor 17, putative"/>
    <property type="match status" value="1"/>
</dbReference>
<evidence type="ECO:0000313" key="12">
    <source>
        <dbReference type="EMBL" id="EFA85677.1"/>
    </source>
</evidence>
<keyword evidence="4" id="KW-0747">Spliceosome</keyword>
<evidence type="ECO:0000256" key="6">
    <source>
        <dbReference type="ARBA" id="ARBA00023187"/>
    </source>
</evidence>
<dbReference type="Pfam" id="PF00400">
    <property type="entry name" value="WD40"/>
    <property type="match status" value="4"/>
</dbReference>
<evidence type="ECO:0000256" key="5">
    <source>
        <dbReference type="ARBA" id="ARBA00022737"/>
    </source>
</evidence>
<keyword evidence="5" id="KW-0677">Repeat</keyword>
<feature type="region of interest" description="Disordered" evidence="11">
    <location>
        <begin position="1"/>
        <end position="25"/>
    </location>
</feature>
<dbReference type="GO" id="GO:0000398">
    <property type="term" value="P:mRNA splicing, via spliceosome"/>
    <property type="evidence" value="ECO:0007669"/>
    <property type="project" value="InterPro"/>
</dbReference>
<evidence type="ECO:0000313" key="13">
    <source>
        <dbReference type="Proteomes" id="UP000001396"/>
    </source>
</evidence>
<protein>
    <recommendedName>
        <fullName evidence="8">Pre-mRNA-processing factor 17</fullName>
    </recommendedName>
</protein>
<evidence type="ECO:0000256" key="1">
    <source>
        <dbReference type="ARBA" id="ARBA00004123"/>
    </source>
</evidence>
<dbReference type="SMART" id="SM00320">
    <property type="entry name" value="WD40"/>
    <property type="match status" value="7"/>
</dbReference>
<keyword evidence="13" id="KW-1185">Reference proteome</keyword>
<dbReference type="SUPFAM" id="SSF50978">
    <property type="entry name" value="WD40 repeat-like"/>
    <property type="match status" value="1"/>
</dbReference>
<keyword evidence="6" id="KW-0508">mRNA splicing</keyword>
<dbReference type="PROSITE" id="PS50082">
    <property type="entry name" value="WD_REPEATS_2"/>
    <property type="match status" value="4"/>
</dbReference>
<dbReference type="OMA" id="TLWHPHE"/>
<feature type="repeat" description="WD" evidence="9">
    <location>
        <begin position="516"/>
        <end position="547"/>
    </location>
</feature>
<dbReference type="InterPro" id="IPR032847">
    <property type="entry name" value="PRPF17"/>
</dbReference>
<evidence type="ECO:0000256" key="7">
    <source>
        <dbReference type="ARBA" id="ARBA00023242"/>
    </source>
</evidence>
<dbReference type="InParanoid" id="D3AYY7"/>
<dbReference type="STRING" id="670386.D3AYY7"/>
<dbReference type="GO" id="GO:0003729">
    <property type="term" value="F:mRNA binding"/>
    <property type="evidence" value="ECO:0007669"/>
    <property type="project" value="TreeGrafter"/>
</dbReference>
<keyword evidence="10" id="KW-0175">Coiled coil</keyword>
<dbReference type="Proteomes" id="UP000001396">
    <property type="component" value="Unassembled WGS sequence"/>
</dbReference>
<comment type="subcellular location">
    <subcellularLocation>
        <location evidence="1">Nucleus</location>
    </subcellularLocation>
</comment>
<dbReference type="RefSeq" id="XP_020437784.1">
    <property type="nucleotide sequence ID" value="XM_020571926.1"/>
</dbReference>
<dbReference type="InterPro" id="IPR019775">
    <property type="entry name" value="WD40_repeat_CS"/>
</dbReference>
<evidence type="ECO:0000256" key="8">
    <source>
        <dbReference type="ARBA" id="ARBA00068146"/>
    </source>
</evidence>
<evidence type="ECO:0000256" key="3">
    <source>
        <dbReference type="ARBA" id="ARBA00022664"/>
    </source>
</evidence>
<dbReference type="FunCoup" id="D3AYY7">
    <property type="interactions" value="876"/>
</dbReference>
<dbReference type="InterPro" id="IPR015943">
    <property type="entry name" value="WD40/YVTN_repeat-like_dom_sf"/>
</dbReference>
<dbReference type="InterPro" id="IPR020472">
    <property type="entry name" value="WD40_PAC1"/>
</dbReference>
<dbReference type="GeneID" id="31356437"/>
<evidence type="ECO:0000256" key="11">
    <source>
        <dbReference type="SAM" id="MobiDB-lite"/>
    </source>
</evidence>
<feature type="coiled-coil region" evidence="10">
    <location>
        <begin position="207"/>
        <end position="234"/>
    </location>
</feature>
<evidence type="ECO:0000256" key="4">
    <source>
        <dbReference type="ARBA" id="ARBA00022728"/>
    </source>
</evidence>
<accession>D3AYY7</accession>
<feature type="repeat" description="WD" evidence="9">
    <location>
        <begin position="416"/>
        <end position="448"/>
    </location>
</feature>
<dbReference type="GO" id="GO:0071013">
    <property type="term" value="C:catalytic step 2 spliceosome"/>
    <property type="evidence" value="ECO:0007669"/>
    <property type="project" value="InterPro"/>
</dbReference>
<keyword evidence="2 9" id="KW-0853">WD repeat</keyword>
<dbReference type="CDD" id="cd00200">
    <property type="entry name" value="WD40"/>
    <property type="match status" value="1"/>
</dbReference>
<comment type="caution">
    <text evidence="12">The sequence shown here is derived from an EMBL/GenBank/DDBJ whole genome shotgun (WGS) entry which is preliminary data.</text>
</comment>
<name>D3AYY7_HETP5</name>
<feature type="compositionally biased region" description="Low complexity" evidence="11">
    <location>
        <begin position="156"/>
        <end position="169"/>
    </location>
</feature>
<dbReference type="PANTHER" id="PTHR43979">
    <property type="entry name" value="PRE-MRNA-PROCESSING FACTOR 17"/>
    <property type="match status" value="1"/>
</dbReference>
<feature type="repeat" description="WD" evidence="9">
    <location>
        <begin position="330"/>
        <end position="371"/>
    </location>
</feature>
<dbReference type="EMBL" id="ADBJ01000004">
    <property type="protein sequence ID" value="EFA85677.1"/>
    <property type="molecule type" value="Genomic_DNA"/>
</dbReference>
<organism evidence="12 13">
    <name type="scientific">Heterostelium pallidum (strain ATCC 26659 / Pp 5 / PN500)</name>
    <name type="common">Cellular slime mold</name>
    <name type="synonym">Polysphondylium pallidum</name>
    <dbReference type="NCBI Taxonomy" id="670386"/>
    <lineage>
        <taxon>Eukaryota</taxon>
        <taxon>Amoebozoa</taxon>
        <taxon>Evosea</taxon>
        <taxon>Eumycetozoa</taxon>
        <taxon>Dictyostelia</taxon>
        <taxon>Acytosteliales</taxon>
        <taxon>Acytosteliaceae</taxon>
        <taxon>Heterostelium</taxon>
    </lineage>
</organism>
<gene>
    <name evidence="12" type="primary">cdc40</name>
    <name evidence="12" type="ORF">PPL_00906</name>
</gene>
<evidence type="ECO:0000256" key="10">
    <source>
        <dbReference type="SAM" id="Coils"/>
    </source>
</evidence>
<dbReference type="PRINTS" id="PR00320">
    <property type="entry name" value="GPROTEINBRPT"/>
</dbReference>
<dbReference type="AlphaFoldDB" id="D3AYY7"/>
<keyword evidence="7" id="KW-0539">Nucleus</keyword>
<proteinExistence type="predicted"/>
<evidence type="ECO:0000256" key="2">
    <source>
        <dbReference type="ARBA" id="ARBA00022574"/>
    </source>
</evidence>
<evidence type="ECO:0000256" key="9">
    <source>
        <dbReference type="PROSITE-ProRule" id="PRU00221"/>
    </source>
</evidence>
<feature type="region of interest" description="Disordered" evidence="11">
    <location>
        <begin position="146"/>
        <end position="196"/>
    </location>
</feature>
<dbReference type="InterPro" id="IPR036322">
    <property type="entry name" value="WD40_repeat_dom_sf"/>
</dbReference>
<feature type="repeat" description="WD" evidence="9">
    <location>
        <begin position="286"/>
        <end position="320"/>
    </location>
</feature>
<reference evidence="12 13" key="1">
    <citation type="journal article" date="2011" name="Genome Res.">
        <title>Phylogeny-wide analysis of social amoeba genomes highlights ancient origins for complex intercellular communication.</title>
        <authorList>
            <person name="Heidel A.J."/>
            <person name="Lawal H.M."/>
            <person name="Felder M."/>
            <person name="Schilde C."/>
            <person name="Helps N.R."/>
            <person name="Tunggal B."/>
            <person name="Rivero F."/>
            <person name="John U."/>
            <person name="Schleicher M."/>
            <person name="Eichinger L."/>
            <person name="Platzer M."/>
            <person name="Noegel A.A."/>
            <person name="Schaap P."/>
            <person name="Gloeckner G."/>
        </authorList>
    </citation>
    <scope>NUCLEOTIDE SEQUENCE [LARGE SCALE GENOMIC DNA]</scope>
    <source>
        <strain evidence="13">ATCC 26659 / Pp 5 / PN500</strain>
    </source>
</reference>